<keyword evidence="6" id="KW-1185">Reference proteome</keyword>
<dbReference type="STRING" id="5627.A0A1C7M4L8"/>
<protein>
    <submittedName>
        <fullName evidence="5">Intermediate cleaving peptidase 55</fullName>
    </submittedName>
</protein>
<dbReference type="GO" id="GO:0030145">
    <property type="term" value="F:manganese ion binding"/>
    <property type="evidence" value="ECO:0007669"/>
    <property type="project" value="InterPro"/>
</dbReference>
<reference evidence="5 6" key="1">
    <citation type="submission" date="2016-03" db="EMBL/GenBank/DDBJ databases">
        <title>Whole genome sequencing of Grifola frondosa 9006-11.</title>
        <authorList>
            <person name="Min B."/>
            <person name="Park H."/>
            <person name="Kim J.-G."/>
            <person name="Cho H."/>
            <person name="Oh Y.-L."/>
            <person name="Kong W.-S."/>
            <person name="Choi I.-G."/>
        </authorList>
    </citation>
    <scope>NUCLEOTIDE SEQUENCE [LARGE SCALE GENOMIC DNA]</scope>
    <source>
        <strain evidence="5 6">9006-11</strain>
    </source>
</reference>
<dbReference type="InterPro" id="IPR029149">
    <property type="entry name" value="Creatin/AminoP/Spt16_N"/>
</dbReference>
<comment type="similarity">
    <text evidence="1">Belongs to the peptidase M24B family.</text>
</comment>
<dbReference type="PANTHER" id="PTHR43226">
    <property type="entry name" value="XAA-PRO AMINOPEPTIDASE 3"/>
    <property type="match status" value="1"/>
</dbReference>
<dbReference type="GO" id="GO:0005739">
    <property type="term" value="C:mitochondrion"/>
    <property type="evidence" value="ECO:0007669"/>
    <property type="project" value="TreeGrafter"/>
</dbReference>
<dbReference type="AlphaFoldDB" id="A0A1C7M4L8"/>
<dbReference type="Pfam" id="PF05195">
    <property type="entry name" value="AMP_N"/>
    <property type="match status" value="1"/>
</dbReference>
<evidence type="ECO:0000256" key="1">
    <source>
        <dbReference type="ARBA" id="ARBA00008766"/>
    </source>
</evidence>
<dbReference type="InterPro" id="IPR052433">
    <property type="entry name" value="X-Pro_dipept-like"/>
</dbReference>
<evidence type="ECO:0000256" key="3">
    <source>
        <dbReference type="ARBA" id="ARBA00022801"/>
    </source>
</evidence>
<name>A0A1C7M4L8_GRIFR</name>
<dbReference type="InterPro" id="IPR007865">
    <property type="entry name" value="Aminopep_P_N"/>
</dbReference>
<evidence type="ECO:0000313" key="5">
    <source>
        <dbReference type="EMBL" id="OBZ71885.1"/>
    </source>
</evidence>
<keyword evidence="2" id="KW-0479">Metal-binding</keyword>
<dbReference type="Proteomes" id="UP000092993">
    <property type="component" value="Unassembled WGS sequence"/>
</dbReference>
<sequence>MDSLPDGSIAVCVAGQIKYMSGQIFYKFRQASDFWYLTGFEEPDAAVILEKRPSSPRGYHMTLFSVGSDALKEKWEGARTSPDDVVRHFHADDAQPISAFPPALKKFAASADHIYVDIPSTSSSKRARAVSPRSLLKYLSPSGGCRARIMIVS</sequence>
<dbReference type="Gene3D" id="3.40.350.10">
    <property type="entry name" value="Creatinase/prolidase N-terminal domain"/>
    <property type="match status" value="1"/>
</dbReference>
<dbReference type="OrthoDB" id="4215474at2759"/>
<dbReference type="SMART" id="SM01011">
    <property type="entry name" value="AMP_N"/>
    <property type="match status" value="1"/>
</dbReference>
<gene>
    <name evidence="5" type="primary">ICP55_0</name>
    <name evidence="5" type="ORF">A0H81_08125</name>
</gene>
<dbReference type="GO" id="GO:0006508">
    <property type="term" value="P:proteolysis"/>
    <property type="evidence" value="ECO:0007669"/>
    <property type="project" value="TreeGrafter"/>
</dbReference>
<dbReference type="EMBL" id="LUGG01000010">
    <property type="protein sequence ID" value="OBZ71885.1"/>
    <property type="molecule type" value="Genomic_DNA"/>
</dbReference>
<evidence type="ECO:0000256" key="2">
    <source>
        <dbReference type="ARBA" id="ARBA00022723"/>
    </source>
</evidence>
<accession>A0A1C7M4L8</accession>
<feature type="domain" description="Aminopeptidase P N-terminal" evidence="4">
    <location>
        <begin position="1"/>
        <end position="125"/>
    </location>
</feature>
<evidence type="ECO:0000313" key="6">
    <source>
        <dbReference type="Proteomes" id="UP000092993"/>
    </source>
</evidence>
<keyword evidence="3" id="KW-0378">Hydrolase</keyword>
<dbReference type="GO" id="GO:0070006">
    <property type="term" value="F:metalloaminopeptidase activity"/>
    <property type="evidence" value="ECO:0007669"/>
    <property type="project" value="InterPro"/>
</dbReference>
<dbReference type="OMA" id="GCRARIM"/>
<dbReference type="SUPFAM" id="SSF53092">
    <property type="entry name" value="Creatinase/prolidase N-terminal domain"/>
    <property type="match status" value="1"/>
</dbReference>
<proteinExistence type="inferred from homology"/>
<comment type="caution">
    <text evidence="5">The sequence shown here is derived from an EMBL/GenBank/DDBJ whole genome shotgun (WGS) entry which is preliminary data.</text>
</comment>
<dbReference type="PANTHER" id="PTHR43226:SF4">
    <property type="entry name" value="XAA-PRO AMINOPEPTIDASE 3"/>
    <property type="match status" value="1"/>
</dbReference>
<organism evidence="5 6">
    <name type="scientific">Grifola frondosa</name>
    <name type="common">Maitake</name>
    <name type="synonym">Polyporus frondosus</name>
    <dbReference type="NCBI Taxonomy" id="5627"/>
    <lineage>
        <taxon>Eukaryota</taxon>
        <taxon>Fungi</taxon>
        <taxon>Dikarya</taxon>
        <taxon>Basidiomycota</taxon>
        <taxon>Agaricomycotina</taxon>
        <taxon>Agaricomycetes</taxon>
        <taxon>Polyporales</taxon>
        <taxon>Grifolaceae</taxon>
        <taxon>Grifola</taxon>
    </lineage>
</organism>
<evidence type="ECO:0000259" key="4">
    <source>
        <dbReference type="SMART" id="SM01011"/>
    </source>
</evidence>